<sequence length="279" mass="30346">MTKVLKISAIILIAGVLAVWFGLPDLRDTLIAHVKRLSAPAFVLAPNDMKPQPQAQWLEAYRSLGYDLQCNGNPAPQARVSTDDDTVCTAIIKSYDGIPADSVDFLFHKGELQHIRIGFPDTSMEALQAHLNDAFSKSRRLDQQPGAEIFGKNVHVWPVAEGVVIIPRTVAPNQPLTLIWTSKSSLLRDLEAKKDRAMQELQKLREKAQSAPAVPAPVVETAPEAESAAAASPAPSKPTHKHGNTRHATVSNHGTSPDADLRKCLDMPTDRDVARCAAH</sequence>
<name>A0A2R5F4G3_9PROT</name>
<evidence type="ECO:0000313" key="3">
    <source>
        <dbReference type="EMBL" id="GBG13115.1"/>
    </source>
</evidence>
<dbReference type="RefSeq" id="WP_109014316.1">
    <property type="nucleotide sequence ID" value="NZ_BDOQ01000002.1"/>
</dbReference>
<keyword evidence="2" id="KW-0472">Membrane</keyword>
<feature type="compositionally biased region" description="Polar residues" evidence="1">
    <location>
        <begin position="246"/>
        <end position="255"/>
    </location>
</feature>
<keyword evidence="2" id="KW-1133">Transmembrane helix</keyword>
<comment type="caution">
    <text evidence="3">The sequence shown here is derived from an EMBL/GenBank/DDBJ whole genome shotgun (WGS) entry which is preliminary data.</text>
</comment>
<dbReference type="EMBL" id="BDOQ01000002">
    <property type="protein sequence ID" value="GBG13115.1"/>
    <property type="molecule type" value="Genomic_DNA"/>
</dbReference>
<keyword evidence="2" id="KW-0812">Transmembrane</keyword>
<evidence type="ECO:0000256" key="2">
    <source>
        <dbReference type="SAM" id="Phobius"/>
    </source>
</evidence>
<feature type="compositionally biased region" description="Low complexity" evidence="1">
    <location>
        <begin position="210"/>
        <end position="234"/>
    </location>
</feature>
<accession>A0A2R5F4G3</accession>
<reference evidence="3 4" key="1">
    <citation type="journal article" date="2018" name="Environ. Microbiol.">
        <title>Isolation and genomic characterization of Novimethylophilus kurashikiensis gen. nov. sp. nov., a new lanthanide-dependent methylotrophic species of Methylophilaceae.</title>
        <authorList>
            <person name="Lv H."/>
            <person name="Sahin N."/>
            <person name="Tani A."/>
        </authorList>
    </citation>
    <scope>NUCLEOTIDE SEQUENCE [LARGE SCALE GENOMIC DNA]</scope>
    <source>
        <strain evidence="3 4">La2-4</strain>
    </source>
</reference>
<evidence type="ECO:0000256" key="1">
    <source>
        <dbReference type="SAM" id="MobiDB-lite"/>
    </source>
</evidence>
<dbReference type="Proteomes" id="UP000245081">
    <property type="component" value="Unassembled WGS sequence"/>
</dbReference>
<feature type="region of interest" description="Disordered" evidence="1">
    <location>
        <begin position="203"/>
        <end position="264"/>
    </location>
</feature>
<gene>
    <name evidence="3" type="ORF">NMK_0653</name>
</gene>
<evidence type="ECO:0000313" key="4">
    <source>
        <dbReference type="Proteomes" id="UP000245081"/>
    </source>
</evidence>
<protein>
    <submittedName>
        <fullName evidence="3">Uncharacterized protein</fullName>
    </submittedName>
</protein>
<keyword evidence="4" id="KW-1185">Reference proteome</keyword>
<organism evidence="3 4">
    <name type="scientific">Novimethylophilus kurashikiensis</name>
    <dbReference type="NCBI Taxonomy" id="1825523"/>
    <lineage>
        <taxon>Bacteria</taxon>
        <taxon>Pseudomonadati</taxon>
        <taxon>Pseudomonadota</taxon>
        <taxon>Betaproteobacteria</taxon>
        <taxon>Nitrosomonadales</taxon>
        <taxon>Methylophilaceae</taxon>
        <taxon>Novimethylophilus</taxon>
    </lineage>
</organism>
<proteinExistence type="predicted"/>
<dbReference type="AlphaFoldDB" id="A0A2R5F4G3"/>
<feature type="transmembrane region" description="Helical" evidence="2">
    <location>
        <begin position="7"/>
        <end position="23"/>
    </location>
</feature>